<dbReference type="RefSeq" id="XP_029240871.1">
    <property type="nucleotide sequence ID" value="XM_029379314.1"/>
</dbReference>
<comment type="caution">
    <text evidence="1">The sequence shown here is derived from an EMBL/GenBank/DDBJ whole genome shotgun (WGS) entry which is preliminary data.</text>
</comment>
<gene>
    <name evidence="1" type="ORF">TraAM80_02307</name>
</gene>
<sequence>MQYSVVYGRYLPLAEELTFLLIAQGVECACTGSLPEHCPEVVVSIPIDCVTDFDNKRHVIYDIVQNPVPSLHRFIEAFKQFQADGYDITERIYLDLAGKSCRGAWALRMGQLCSFLKRIGTVYKRRVRK</sequence>
<dbReference type="AlphaFoldDB" id="A0A422NUZ1"/>
<accession>A0A422NUZ1</accession>
<keyword evidence="2" id="KW-1185">Reference proteome</keyword>
<dbReference type="EMBL" id="MKGL01000051">
    <property type="protein sequence ID" value="RNF09264.1"/>
    <property type="molecule type" value="Genomic_DNA"/>
</dbReference>
<protein>
    <submittedName>
        <fullName evidence="1">Uncharacterized protein</fullName>
    </submittedName>
</protein>
<name>A0A422NUZ1_TRYRA</name>
<dbReference type="Proteomes" id="UP000283634">
    <property type="component" value="Unassembled WGS sequence"/>
</dbReference>
<evidence type="ECO:0000313" key="1">
    <source>
        <dbReference type="EMBL" id="RNF09264.1"/>
    </source>
</evidence>
<proteinExistence type="predicted"/>
<reference evidence="1 2" key="1">
    <citation type="journal article" date="2018" name="BMC Genomics">
        <title>Genomic comparison of Trypanosoma conorhini and Trypanosoma rangeli to Trypanosoma cruzi strains of high and low virulence.</title>
        <authorList>
            <person name="Bradwell K.R."/>
            <person name="Koparde V.N."/>
            <person name="Matveyev A.V."/>
            <person name="Serrano M.G."/>
            <person name="Alves J.M."/>
            <person name="Parikh H."/>
            <person name="Huang B."/>
            <person name="Lee V."/>
            <person name="Espinosa-Alvarez O."/>
            <person name="Ortiz P.A."/>
            <person name="Costa-Martins A.G."/>
            <person name="Teixeira M.M."/>
            <person name="Buck G.A."/>
        </authorList>
    </citation>
    <scope>NUCLEOTIDE SEQUENCE [LARGE SCALE GENOMIC DNA]</scope>
    <source>
        <strain evidence="1 2">AM80</strain>
    </source>
</reference>
<dbReference type="GeneID" id="40326240"/>
<evidence type="ECO:0000313" key="2">
    <source>
        <dbReference type="Proteomes" id="UP000283634"/>
    </source>
</evidence>
<organism evidence="1 2">
    <name type="scientific">Trypanosoma rangeli</name>
    <dbReference type="NCBI Taxonomy" id="5698"/>
    <lineage>
        <taxon>Eukaryota</taxon>
        <taxon>Discoba</taxon>
        <taxon>Euglenozoa</taxon>
        <taxon>Kinetoplastea</taxon>
        <taxon>Metakinetoplastina</taxon>
        <taxon>Trypanosomatida</taxon>
        <taxon>Trypanosomatidae</taxon>
        <taxon>Trypanosoma</taxon>
        <taxon>Herpetosoma</taxon>
    </lineage>
</organism>